<name>A0A0E9V0M1_ANGAN</name>
<protein>
    <submittedName>
        <fullName evidence="1">Uncharacterized protein</fullName>
    </submittedName>
</protein>
<reference evidence="1" key="2">
    <citation type="journal article" date="2015" name="Fish Shellfish Immunol.">
        <title>Early steps in the European eel (Anguilla anguilla)-Vibrio vulnificus interaction in the gills: Role of the RtxA13 toxin.</title>
        <authorList>
            <person name="Callol A."/>
            <person name="Pajuelo D."/>
            <person name="Ebbesson L."/>
            <person name="Teles M."/>
            <person name="MacKenzie S."/>
            <person name="Amaro C."/>
        </authorList>
    </citation>
    <scope>NUCLEOTIDE SEQUENCE</scope>
</reference>
<proteinExistence type="predicted"/>
<dbReference type="EMBL" id="GBXM01037592">
    <property type="protein sequence ID" value="JAH70985.1"/>
    <property type="molecule type" value="Transcribed_RNA"/>
</dbReference>
<dbReference type="AlphaFoldDB" id="A0A0E9V0M1"/>
<sequence length="30" mass="3554">MAMLLKNIIFHPTHRLPKLSLFKVECTAWD</sequence>
<organism evidence="1">
    <name type="scientific">Anguilla anguilla</name>
    <name type="common">European freshwater eel</name>
    <name type="synonym">Muraena anguilla</name>
    <dbReference type="NCBI Taxonomy" id="7936"/>
    <lineage>
        <taxon>Eukaryota</taxon>
        <taxon>Metazoa</taxon>
        <taxon>Chordata</taxon>
        <taxon>Craniata</taxon>
        <taxon>Vertebrata</taxon>
        <taxon>Euteleostomi</taxon>
        <taxon>Actinopterygii</taxon>
        <taxon>Neopterygii</taxon>
        <taxon>Teleostei</taxon>
        <taxon>Anguilliformes</taxon>
        <taxon>Anguillidae</taxon>
        <taxon>Anguilla</taxon>
    </lineage>
</organism>
<evidence type="ECO:0000313" key="1">
    <source>
        <dbReference type="EMBL" id="JAH70985.1"/>
    </source>
</evidence>
<accession>A0A0E9V0M1</accession>
<reference evidence="1" key="1">
    <citation type="submission" date="2014-11" db="EMBL/GenBank/DDBJ databases">
        <authorList>
            <person name="Amaro Gonzalez C."/>
        </authorList>
    </citation>
    <scope>NUCLEOTIDE SEQUENCE</scope>
</reference>